<evidence type="ECO:0000313" key="3">
    <source>
        <dbReference type="EMBL" id="PZO76361.1"/>
    </source>
</evidence>
<accession>A0A2W5B0J1</accession>
<comment type="caution">
    <text evidence="3">The sequence shown here is derived from an EMBL/GenBank/DDBJ whole genome shotgun (WGS) entry which is preliminary data.</text>
</comment>
<feature type="domain" description="Glycosyltransferase subfamily 4-like N-terminal" evidence="2">
    <location>
        <begin position="29"/>
        <end position="224"/>
    </location>
</feature>
<evidence type="ECO:0000259" key="2">
    <source>
        <dbReference type="Pfam" id="PF13439"/>
    </source>
</evidence>
<gene>
    <name evidence="3" type="ORF">DI640_02050</name>
</gene>
<name>A0A2W5B0J1_9SPHN</name>
<dbReference type="AlphaFoldDB" id="A0A2W5B0J1"/>
<dbReference type="Pfam" id="PF00534">
    <property type="entry name" value="Glycos_transf_1"/>
    <property type="match status" value="1"/>
</dbReference>
<dbReference type="InterPro" id="IPR001296">
    <property type="entry name" value="Glyco_trans_1"/>
</dbReference>
<organism evidence="3 4">
    <name type="scientific">Sphingomonas taxi</name>
    <dbReference type="NCBI Taxonomy" id="1549858"/>
    <lineage>
        <taxon>Bacteria</taxon>
        <taxon>Pseudomonadati</taxon>
        <taxon>Pseudomonadota</taxon>
        <taxon>Alphaproteobacteria</taxon>
        <taxon>Sphingomonadales</taxon>
        <taxon>Sphingomonadaceae</taxon>
        <taxon>Sphingomonas</taxon>
    </lineage>
</organism>
<sequence>MHGGVAAWNDPKGSMRILIVNTLYPPSSVGGAERSVALLGRAVAARGHDVHVASLHDGNATLEEQDGLVTVHRLPLRNLYWPFRPDHRPSKPARLLWHLRDRRNRRATRDLIALAKRIKPDVLHTNNLQGFSTEIWHWARANDIRIVHTLRDYSLMCARAALYRDRKDCVERCGDCRLLTDRKKHNTPLVDAVASNSRYVIDTHERHGFFRDTPSRVIFNIADVTSVVSSPERPGREDAPGLVFGVIGRVEPEKGIEVVLTAITGVEGDWRLRIAGGGQTDYIEGLKARYPDPRIDWMGFVKADAFYDSIDVLIIGSTWPEPLPRTMIESLARGTPTLYSDAGGTPEIGPMAPLAEMYAKDDPEALATQIRRALADPVAWRARRSADPALLEQFSEAAVAGRYIALYSGDAGGTAT</sequence>
<evidence type="ECO:0000313" key="4">
    <source>
        <dbReference type="Proteomes" id="UP000249555"/>
    </source>
</evidence>
<dbReference type="CDD" id="cd03823">
    <property type="entry name" value="GT4_ExpE7-like"/>
    <property type="match status" value="1"/>
</dbReference>
<keyword evidence="3" id="KW-0808">Transferase</keyword>
<dbReference type="Pfam" id="PF13439">
    <property type="entry name" value="Glyco_transf_4"/>
    <property type="match status" value="1"/>
</dbReference>
<reference evidence="3 4" key="1">
    <citation type="submission" date="2017-08" db="EMBL/GenBank/DDBJ databases">
        <title>Infants hospitalized years apart are colonized by the same room-sourced microbial strains.</title>
        <authorList>
            <person name="Brooks B."/>
            <person name="Olm M.R."/>
            <person name="Firek B.A."/>
            <person name="Baker R."/>
            <person name="Thomas B.C."/>
            <person name="Morowitz M.J."/>
            <person name="Banfield J.F."/>
        </authorList>
    </citation>
    <scope>NUCLEOTIDE SEQUENCE [LARGE SCALE GENOMIC DNA]</scope>
    <source>
        <strain evidence="3">S2_018_000_R3_119</strain>
    </source>
</reference>
<dbReference type="Gene3D" id="3.40.50.2000">
    <property type="entry name" value="Glycogen Phosphorylase B"/>
    <property type="match status" value="2"/>
</dbReference>
<proteinExistence type="predicted"/>
<protein>
    <submittedName>
        <fullName evidence="3">Glycosyl transferase</fullName>
    </submittedName>
</protein>
<dbReference type="SUPFAM" id="SSF53756">
    <property type="entry name" value="UDP-Glycosyltransferase/glycogen phosphorylase"/>
    <property type="match status" value="1"/>
</dbReference>
<dbReference type="PANTHER" id="PTHR12526:SF630">
    <property type="entry name" value="GLYCOSYLTRANSFERASE"/>
    <property type="match status" value="1"/>
</dbReference>
<feature type="domain" description="Glycosyl transferase family 1" evidence="1">
    <location>
        <begin position="242"/>
        <end position="379"/>
    </location>
</feature>
<dbReference type="InterPro" id="IPR028098">
    <property type="entry name" value="Glyco_trans_4-like_N"/>
</dbReference>
<evidence type="ECO:0000259" key="1">
    <source>
        <dbReference type="Pfam" id="PF00534"/>
    </source>
</evidence>
<dbReference type="GO" id="GO:0016757">
    <property type="term" value="F:glycosyltransferase activity"/>
    <property type="evidence" value="ECO:0007669"/>
    <property type="project" value="InterPro"/>
</dbReference>
<dbReference type="Proteomes" id="UP000249555">
    <property type="component" value="Unassembled WGS sequence"/>
</dbReference>
<dbReference type="PANTHER" id="PTHR12526">
    <property type="entry name" value="GLYCOSYLTRANSFERASE"/>
    <property type="match status" value="1"/>
</dbReference>
<dbReference type="EMBL" id="QFMX01000002">
    <property type="protein sequence ID" value="PZO76361.1"/>
    <property type="molecule type" value="Genomic_DNA"/>
</dbReference>